<protein>
    <recommendedName>
        <fullName evidence="3">Host attachment protein</fullName>
    </recommendedName>
</protein>
<reference evidence="2" key="1">
    <citation type="submission" date="2017-05" db="EMBL/GenBank/DDBJ databases">
        <title>Complete and WGS of Bordetella genogroups.</title>
        <authorList>
            <person name="Spilker T."/>
            <person name="Lipuma J."/>
        </authorList>
    </citation>
    <scope>NUCLEOTIDE SEQUENCE [LARGE SCALE GENOMIC DNA]</scope>
    <source>
        <strain evidence="2">AU8856</strain>
    </source>
</reference>
<dbReference type="InterPro" id="IPR041374">
    <property type="entry name" value="BaeRF_family12"/>
</dbReference>
<evidence type="ECO:0008006" key="3">
    <source>
        <dbReference type="Google" id="ProtNLM"/>
    </source>
</evidence>
<name>A0A261UGH6_9BORD</name>
<dbReference type="Proteomes" id="UP000215767">
    <property type="component" value="Unassembled WGS sequence"/>
</dbReference>
<proteinExistence type="predicted"/>
<keyword evidence="2" id="KW-1185">Reference proteome</keyword>
<gene>
    <name evidence="1" type="ORF">CAL28_14985</name>
</gene>
<accession>A0A261UGH6</accession>
<sequence>MNFVHPQLRRSRMWKIAIPKHAWLALCDGARGLILRNDGDAANLCLRTVAAYERSAASTHELGTDRPGRVTASLGFPRSAVESPDLHDRTEEEFVARFVHELDCHVRNDPHGRLIIAAPPRVLGRVRKILNPELRDRLFAEIPKDLTANTVAEIQGRLSA</sequence>
<organism evidence="1 2">
    <name type="scientific">Bordetella genomosp. 11</name>
    <dbReference type="NCBI Taxonomy" id="1416808"/>
    <lineage>
        <taxon>Bacteria</taxon>
        <taxon>Pseudomonadati</taxon>
        <taxon>Pseudomonadota</taxon>
        <taxon>Betaproteobacteria</taxon>
        <taxon>Burkholderiales</taxon>
        <taxon>Alcaligenaceae</taxon>
        <taxon>Bordetella</taxon>
    </lineage>
</organism>
<comment type="caution">
    <text evidence="1">The sequence shown here is derived from an EMBL/GenBank/DDBJ whole genome shotgun (WGS) entry which is preliminary data.</text>
</comment>
<evidence type="ECO:0000313" key="2">
    <source>
        <dbReference type="Proteomes" id="UP000215767"/>
    </source>
</evidence>
<evidence type="ECO:0000313" key="1">
    <source>
        <dbReference type="EMBL" id="OZI60695.1"/>
    </source>
</evidence>
<dbReference type="EMBL" id="NEVS01000004">
    <property type="protein sequence ID" value="OZI60695.1"/>
    <property type="molecule type" value="Genomic_DNA"/>
</dbReference>
<dbReference type="AlphaFoldDB" id="A0A261UGH6"/>
<dbReference type="Pfam" id="PF18856">
    <property type="entry name" value="baeRF_family12"/>
    <property type="match status" value="1"/>
</dbReference>
<dbReference type="OrthoDB" id="329419at2"/>